<evidence type="ECO:0000313" key="3">
    <source>
        <dbReference type="Proteomes" id="UP000503447"/>
    </source>
</evidence>
<accession>A0A6M5YXN1</accession>
<sequence>MATEVVVRYSERLVRDAAWCFLVRFARRDLIVASVAVVGALVACLGLGVDWRYAAALAALGSGLALLVIAVGWAYTRASVAKFRAMSDPTVRWSFGDESFATRSDLGAVELHWKSVSAVWCFPKVWLLFFGTHGWGYSTLPVEGLQPELREYILARIQSHGGKIA</sequence>
<protein>
    <recommendedName>
        <fullName evidence="4">YcxB-like protein domain-containing protein</fullName>
    </recommendedName>
</protein>
<gene>
    <name evidence="2" type="ORF">FTUN_6253</name>
</gene>
<dbReference type="Proteomes" id="UP000503447">
    <property type="component" value="Chromosome"/>
</dbReference>
<organism evidence="2 3">
    <name type="scientific">Frigoriglobus tundricola</name>
    <dbReference type="NCBI Taxonomy" id="2774151"/>
    <lineage>
        <taxon>Bacteria</taxon>
        <taxon>Pseudomonadati</taxon>
        <taxon>Planctomycetota</taxon>
        <taxon>Planctomycetia</taxon>
        <taxon>Gemmatales</taxon>
        <taxon>Gemmataceae</taxon>
        <taxon>Frigoriglobus</taxon>
    </lineage>
</organism>
<evidence type="ECO:0008006" key="4">
    <source>
        <dbReference type="Google" id="ProtNLM"/>
    </source>
</evidence>
<reference evidence="3" key="1">
    <citation type="submission" date="2020-05" db="EMBL/GenBank/DDBJ databases">
        <title>Frigoriglobus tundricola gen. nov., sp. nov., a psychrotolerant cellulolytic planctomycete of the family Gemmataceae with two divergent copies of 16S rRNA gene.</title>
        <authorList>
            <person name="Kulichevskaya I.S."/>
            <person name="Ivanova A.A."/>
            <person name="Naumoff D.G."/>
            <person name="Beletsky A.V."/>
            <person name="Rijpstra W.I.C."/>
            <person name="Sinninghe Damste J.S."/>
            <person name="Mardanov A.V."/>
            <person name="Ravin N.V."/>
            <person name="Dedysh S.N."/>
        </authorList>
    </citation>
    <scope>NUCLEOTIDE SEQUENCE [LARGE SCALE GENOMIC DNA]</scope>
    <source>
        <strain evidence="3">PL17</strain>
    </source>
</reference>
<evidence type="ECO:0000313" key="2">
    <source>
        <dbReference type="EMBL" id="QJW98658.1"/>
    </source>
</evidence>
<dbReference type="EMBL" id="CP053452">
    <property type="protein sequence ID" value="QJW98658.1"/>
    <property type="molecule type" value="Genomic_DNA"/>
</dbReference>
<dbReference type="AlphaFoldDB" id="A0A6M5YXN1"/>
<keyword evidence="1" id="KW-1133">Transmembrane helix</keyword>
<feature type="transmembrane region" description="Helical" evidence="1">
    <location>
        <begin position="55"/>
        <end position="76"/>
    </location>
</feature>
<feature type="transmembrane region" description="Helical" evidence="1">
    <location>
        <begin position="30"/>
        <end position="49"/>
    </location>
</feature>
<evidence type="ECO:0000256" key="1">
    <source>
        <dbReference type="SAM" id="Phobius"/>
    </source>
</evidence>
<proteinExistence type="predicted"/>
<keyword evidence="1" id="KW-0812">Transmembrane</keyword>
<dbReference type="KEGG" id="ftj:FTUN_6253"/>
<keyword evidence="1" id="KW-0472">Membrane</keyword>
<keyword evidence="3" id="KW-1185">Reference proteome</keyword>
<name>A0A6M5YXN1_9BACT</name>